<proteinExistence type="inferred from homology"/>
<dbReference type="eggNOG" id="COG0277">
    <property type="taxonomic scope" value="Bacteria"/>
</dbReference>
<evidence type="ECO:0000256" key="3">
    <source>
        <dbReference type="ARBA" id="ARBA00022630"/>
    </source>
</evidence>
<dbReference type="InterPro" id="IPR016169">
    <property type="entry name" value="FAD-bd_PCMH_sub2"/>
</dbReference>
<reference evidence="7 9" key="2">
    <citation type="submission" date="2019-03" db="EMBL/GenBank/DDBJ databases">
        <title>Genomic Encyclopedia of Type Strains, Phase IV (KMG-IV): sequencing the most valuable type-strain genomes for metagenomic binning, comparative biology and taxonomic classification.</title>
        <authorList>
            <person name="Goeker M."/>
        </authorList>
    </citation>
    <scope>NUCLEOTIDE SEQUENCE [LARGE SCALE GENOMIC DNA]</scope>
    <source>
        <strain evidence="7 9">DSM 11603</strain>
    </source>
</reference>
<evidence type="ECO:0000313" key="9">
    <source>
        <dbReference type="Proteomes" id="UP000294958"/>
    </source>
</evidence>
<evidence type="ECO:0000256" key="2">
    <source>
        <dbReference type="ARBA" id="ARBA00008000"/>
    </source>
</evidence>
<keyword evidence="9" id="KW-1185">Reference proteome</keyword>
<dbReference type="SUPFAM" id="SSF55103">
    <property type="entry name" value="FAD-linked oxidases, C-terminal domain"/>
    <property type="match status" value="1"/>
</dbReference>
<dbReference type="Gene3D" id="3.30.70.2190">
    <property type="match status" value="1"/>
</dbReference>
<organism evidence="6 8">
    <name type="scientific">Aquamicrobium defluvii</name>
    <dbReference type="NCBI Taxonomy" id="69279"/>
    <lineage>
        <taxon>Bacteria</taxon>
        <taxon>Pseudomonadati</taxon>
        <taxon>Pseudomonadota</taxon>
        <taxon>Alphaproteobacteria</taxon>
        <taxon>Hyphomicrobiales</taxon>
        <taxon>Phyllobacteriaceae</taxon>
        <taxon>Aquamicrobium</taxon>
    </lineage>
</organism>
<dbReference type="RefSeq" id="WP_035032016.1">
    <property type="nucleotide sequence ID" value="NZ_KK073907.1"/>
</dbReference>
<sequence>MNQVLQFKSALREAVPSSAYLLEDEAQRAYEADWRGIVDNPSVAVLLPGSVAEVSAMMTLCASHDIAVVPQGGNTGLAAGAVPVGNLPQVVLSLRRMNKIRSVSPVNNTMEIEAGVILQAAQEEAARFDRLLPLSLAAEGSCQIGGAIATNAGGIQVLSYGSMRNLVLGLEVVLPDGRIWNGMRSLRKDNTGIDLKQVFIGSEGILGIITAAALRIFPRPKKALTVLVACDSAHNALRVFLETQQACGSDLTSCEYLTQAGLDLVHHHLPASRPPFQESHPAYVLMEMSSLDTAADLPARLEPLLMRLHENGIVRDVIVAQSESQRLALWQLREALSEGERAAGGAVKHDVAVPVAGIPQTIAAIERGLPEVAPGARLNIFGHLGDGNLHVNVMPPAEVAFGDFLAQARRVTAFIEENVIGAGGTFSAEHGIGQLRVESLKNHRAPLELELMRAIKGAIDPQWMMNPGKVLNQCN</sequence>
<dbReference type="PANTHER" id="PTHR43716">
    <property type="entry name" value="D-2-HYDROXYGLUTARATE DEHYDROGENASE, MITOCHONDRIAL"/>
    <property type="match status" value="1"/>
</dbReference>
<evidence type="ECO:0000313" key="8">
    <source>
        <dbReference type="Proteomes" id="UP000019849"/>
    </source>
</evidence>
<dbReference type="PANTHER" id="PTHR43716:SF2">
    <property type="entry name" value="BLL6224 PROTEIN"/>
    <property type="match status" value="1"/>
</dbReference>
<dbReference type="InterPro" id="IPR004113">
    <property type="entry name" value="FAD-bd_oxidored_4_C"/>
</dbReference>
<dbReference type="InterPro" id="IPR016166">
    <property type="entry name" value="FAD-bd_PCMH"/>
</dbReference>
<gene>
    <name evidence="6" type="ORF">BG36_16305</name>
    <name evidence="7" type="ORF">DES43_110120</name>
</gene>
<dbReference type="InterPro" id="IPR051264">
    <property type="entry name" value="FAD-oxidored/transferase_4"/>
</dbReference>
<dbReference type="Gene3D" id="3.30.465.10">
    <property type="match status" value="1"/>
</dbReference>
<dbReference type="SUPFAM" id="SSF56176">
    <property type="entry name" value="FAD-binding/transporter-associated domain-like"/>
    <property type="match status" value="1"/>
</dbReference>
<dbReference type="EMBL" id="SNZF01000010">
    <property type="protein sequence ID" value="TDR35312.1"/>
    <property type="molecule type" value="Genomic_DNA"/>
</dbReference>
<dbReference type="InterPro" id="IPR006094">
    <property type="entry name" value="Oxid_FAD_bind_N"/>
</dbReference>
<dbReference type="InterPro" id="IPR016164">
    <property type="entry name" value="FAD-linked_Oxase-like_C"/>
</dbReference>
<dbReference type="EMBL" id="JENY01000035">
    <property type="protein sequence ID" value="EXL01996.1"/>
    <property type="molecule type" value="Genomic_DNA"/>
</dbReference>
<dbReference type="Proteomes" id="UP000019849">
    <property type="component" value="Unassembled WGS sequence"/>
</dbReference>
<dbReference type="FunFam" id="1.10.45.10:FF:000001">
    <property type="entry name" value="D-lactate dehydrogenase mitochondrial"/>
    <property type="match status" value="1"/>
</dbReference>
<comment type="caution">
    <text evidence="6">The sequence shown here is derived from an EMBL/GenBank/DDBJ whole genome shotgun (WGS) entry which is preliminary data.</text>
</comment>
<dbReference type="InterPro" id="IPR016167">
    <property type="entry name" value="FAD-bd_PCMH_sub1"/>
</dbReference>
<dbReference type="Gene3D" id="3.30.43.10">
    <property type="entry name" value="Uridine Diphospho-n-acetylenolpyruvylglucosamine Reductase, domain 2"/>
    <property type="match status" value="1"/>
</dbReference>
<dbReference type="PATRIC" id="fig|69279.3.peg.4323"/>
<feature type="domain" description="FAD-binding PCMH-type" evidence="5">
    <location>
        <begin position="38"/>
        <end position="219"/>
    </location>
</feature>
<evidence type="ECO:0000313" key="6">
    <source>
        <dbReference type="EMBL" id="EXL01996.1"/>
    </source>
</evidence>
<dbReference type="PROSITE" id="PS51387">
    <property type="entry name" value="FAD_PCMH"/>
    <property type="match status" value="1"/>
</dbReference>
<dbReference type="AlphaFoldDB" id="A0A011U7D7"/>
<dbReference type="Gene3D" id="1.10.45.10">
    <property type="entry name" value="Vanillyl-alcohol Oxidase, Chain A, domain 4"/>
    <property type="match status" value="1"/>
</dbReference>
<protein>
    <submittedName>
        <fullName evidence="6">2-hydroxyacid dehydrogenase</fullName>
    </submittedName>
    <submittedName>
        <fullName evidence="7">FAD/FMN-containing dehydrogenase</fullName>
    </submittedName>
</protein>
<reference evidence="6 8" key="1">
    <citation type="submission" date="2014-02" db="EMBL/GenBank/DDBJ databases">
        <title>Aquamicrobium defluvii Genome sequencing.</title>
        <authorList>
            <person name="Wang X."/>
        </authorList>
    </citation>
    <scope>NUCLEOTIDE SEQUENCE [LARGE SCALE GENOMIC DNA]</scope>
    <source>
        <strain evidence="6 8">W13Z1</strain>
    </source>
</reference>
<dbReference type="HOGENOM" id="CLU_017779_4_1_5"/>
<evidence type="ECO:0000259" key="5">
    <source>
        <dbReference type="PROSITE" id="PS51387"/>
    </source>
</evidence>
<name>A0A011U7D7_9HYPH</name>
<dbReference type="OrthoDB" id="9809290at2"/>
<dbReference type="Pfam" id="PF01565">
    <property type="entry name" value="FAD_binding_4"/>
    <property type="match status" value="1"/>
</dbReference>
<dbReference type="GO" id="GO:0071949">
    <property type="term" value="F:FAD binding"/>
    <property type="evidence" value="ECO:0007669"/>
    <property type="project" value="InterPro"/>
</dbReference>
<dbReference type="GO" id="GO:0003824">
    <property type="term" value="F:catalytic activity"/>
    <property type="evidence" value="ECO:0007669"/>
    <property type="project" value="InterPro"/>
</dbReference>
<dbReference type="InterPro" id="IPR036318">
    <property type="entry name" value="FAD-bd_PCMH-like_sf"/>
</dbReference>
<comment type="cofactor">
    <cofactor evidence="1">
        <name>FAD</name>
        <dbReference type="ChEBI" id="CHEBI:57692"/>
    </cofactor>
</comment>
<evidence type="ECO:0000256" key="4">
    <source>
        <dbReference type="ARBA" id="ARBA00022827"/>
    </source>
</evidence>
<dbReference type="Pfam" id="PF02913">
    <property type="entry name" value="FAD-oxidase_C"/>
    <property type="match status" value="1"/>
</dbReference>
<dbReference type="Proteomes" id="UP000294958">
    <property type="component" value="Unassembled WGS sequence"/>
</dbReference>
<comment type="similarity">
    <text evidence="2">Belongs to the FAD-binding oxidoreductase/transferase type 4 family.</text>
</comment>
<accession>A0A011U7D7</accession>
<dbReference type="Gene3D" id="3.30.70.2740">
    <property type="match status" value="1"/>
</dbReference>
<dbReference type="STRING" id="69279.BG36_16305"/>
<dbReference type="GO" id="GO:0022904">
    <property type="term" value="P:respiratory electron transport chain"/>
    <property type="evidence" value="ECO:0007669"/>
    <property type="project" value="TreeGrafter"/>
</dbReference>
<evidence type="ECO:0000313" key="7">
    <source>
        <dbReference type="EMBL" id="TDR35312.1"/>
    </source>
</evidence>
<evidence type="ECO:0000256" key="1">
    <source>
        <dbReference type="ARBA" id="ARBA00001974"/>
    </source>
</evidence>
<keyword evidence="4" id="KW-0274">FAD</keyword>
<dbReference type="InterPro" id="IPR016171">
    <property type="entry name" value="Vanillyl_alc_oxidase_C-sub2"/>
</dbReference>
<keyword evidence="3" id="KW-0285">Flavoprotein</keyword>